<reference evidence="1 2" key="1">
    <citation type="submission" date="2018-09" db="EMBL/GenBank/DDBJ databases">
        <title>Comparative Genomic Analysis of Eight Novel Haloalkaliphilic Bacteriophages from Lake Elmenteita, Kenya.</title>
        <authorList>
            <person name="Akhwale J.K."/>
        </authorList>
    </citation>
    <scope>NUCLEOTIDE SEQUENCE [LARGE SCALE GENOMIC DNA]</scope>
</reference>
<organism evidence="1 2">
    <name type="scientific">Bacillus phage vB_BcoS-136</name>
    <dbReference type="NCBI Taxonomy" id="2419619"/>
    <lineage>
        <taxon>Viruses</taxon>
        <taxon>Duplodnaviria</taxon>
        <taxon>Heunggongvirae</taxon>
        <taxon>Uroviricota</taxon>
        <taxon>Caudoviricetes</taxon>
        <taxon>Heleneionescovirinae</taxon>
        <taxon>Kenyattavirus</taxon>
        <taxon>Kenyattavirus kv136</taxon>
    </lineage>
</organism>
<keyword evidence="2" id="KW-1185">Reference proteome</keyword>
<sequence length="138" mass="15726">MNLTNIRSYKGREVAVDDNVSVHRNLHTDSLTIKVGNLVHAHAQMVVLSDVEFKVSKSGNKKVNETGQKHVHAFVKGNIIDACDVDNIEETYSLLEDNGYTRVYYNPYKVDTFVIYENMKPVHRTGQAVVIMDRVYIK</sequence>
<accession>A0A3G3BVC5</accession>
<dbReference type="Proteomes" id="UP000274199">
    <property type="component" value="Segment"/>
</dbReference>
<proteinExistence type="predicted"/>
<dbReference type="Pfam" id="PF25735">
    <property type="entry name" value="Phage_L5_gp82"/>
    <property type="match status" value="1"/>
</dbReference>
<name>A0A3G3BVC5_9CAUD</name>
<gene>
    <name evidence="1" type="ORF">vBBcoS136_00063</name>
</gene>
<evidence type="ECO:0000313" key="1">
    <source>
        <dbReference type="EMBL" id="AYP68195.1"/>
    </source>
</evidence>
<dbReference type="InterPro" id="IPR058002">
    <property type="entry name" value="Gp82"/>
</dbReference>
<protein>
    <submittedName>
        <fullName evidence="1">Uncharacterized protein</fullName>
    </submittedName>
</protein>
<dbReference type="EMBL" id="MH884508">
    <property type="protein sequence ID" value="AYP68195.1"/>
    <property type="molecule type" value="Genomic_DNA"/>
</dbReference>
<evidence type="ECO:0000313" key="2">
    <source>
        <dbReference type="Proteomes" id="UP000274199"/>
    </source>
</evidence>